<dbReference type="EMBL" id="CAJFDI010000004">
    <property type="protein sequence ID" value="CAD5228533.1"/>
    <property type="molecule type" value="Genomic_DNA"/>
</dbReference>
<dbReference type="Proteomes" id="UP000582659">
    <property type="component" value="Unassembled WGS sequence"/>
</dbReference>
<evidence type="ECO:0000256" key="1">
    <source>
        <dbReference type="SAM" id="SignalP"/>
    </source>
</evidence>
<sequence>MLRVFISVLLVVGTAGSEVVPAVEAHRAFGFLDGADSSFKKTYNDLLMQHDIPKKDLQKKIDEFVGTLPKENQEMYKTFREFVEKRQKELDRQHDLRHATLAARVQEMDDKVTALYKDQNLTTMEECVQIAALWPQYTIVDQLQIPAVIPCEKYKYRMNY</sequence>
<name>A0A1I7RIW7_BURXY</name>
<reference evidence="2" key="2">
    <citation type="submission" date="2020-09" db="EMBL/GenBank/DDBJ databases">
        <authorList>
            <person name="Kikuchi T."/>
        </authorList>
    </citation>
    <scope>NUCLEOTIDE SEQUENCE</scope>
    <source>
        <strain evidence="2">Ka4C1</strain>
    </source>
</reference>
<protein>
    <submittedName>
        <fullName evidence="2">(pine wood nematode) hypothetical protein</fullName>
    </submittedName>
</protein>
<dbReference type="OrthoDB" id="10478844at2759"/>
<gene>
    <name evidence="2" type="ORF">BXYJ_LOCUS10492</name>
</gene>
<evidence type="ECO:0000313" key="2">
    <source>
        <dbReference type="EMBL" id="CAD5228533.1"/>
    </source>
</evidence>
<dbReference type="Proteomes" id="UP000659654">
    <property type="component" value="Unassembled WGS sequence"/>
</dbReference>
<evidence type="ECO:0000313" key="4">
    <source>
        <dbReference type="Proteomes" id="UP000659654"/>
    </source>
</evidence>
<feature type="chain" id="PRO_5036308594" evidence="1">
    <location>
        <begin position="17"/>
        <end position="160"/>
    </location>
</feature>
<evidence type="ECO:0000313" key="5">
    <source>
        <dbReference type="WBParaSite" id="BXY_0064900.1"/>
    </source>
</evidence>
<reference evidence="5" key="1">
    <citation type="submission" date="2016-11" db="UniProtKB">
        <authorList>
            <consortium name="WormBaseParasite"/>
        </authorList>
    </citation>
    <scope>IDENTIFICATION</scope>
</reference>
<dbReference type="SMR" id="A0A1I7RIW7"/>
<dbReference type="EMBL" id="CAJFCV020000004">
    <property type="protein sequence ID" value="CAG9119142.1"/>
    <property type="molecule type" value="Genomic_DNA"/>
</dbReference>
<accession>A0A1I7RIW7</accession>
<keyword evidence="1" id="KW-0732">Signal</keyword>
<evidence type="ECO:0000313" key="3">
    <source>
        <dbReference type="Proteomes" id="UP000095284"/>
    </source>
</evidence>
<keyword evidence="4" id="KW-1185">Reference proteome</keyword>
<dbReference type="AlphaFoldDB" id="A0A1I7RIW7"/>
<dbReference type="WBParaSite" id="BXY_0064900.1">
    <property type="protein sequence ID" value="BXY_0064900.1"/>
    <property type="gene ID" value="BXY_0064900"/>
</dbReference>
<feature type="signal peptide" evidence="1">
    <location>
        <begin position="1"/>
        <end position="16"/>
    </location>
</feature>
<proteinExistence type="predicted"/>
<organism evidence="3 5">
    <name type="scientific">Bursaphelenchus xylophilus</name>
    <name type="common">Pinewood nematode worm</name>
    <name type="synonym">Aphelenchoides xylophilus</name>
    <dbReference type="NCBI Taxonomy" id="6326"/>
    <lineage>
        <taxon>Eukaryota</taxon>
        <taxon>Metazoa</taxon>
        <taxon>Ecdysozoa</taxon>
        <taxon>Nematoda</taxon>
        <taxon>Chromadorea</taxon>
        <taxon>Rhabditida</taxon>
        <taxon>Tylenchina</taxon>
        <taxon>Tylenchomorpha</taxon>
        <taxon>Aphelenchoidea</taxon>
        <taxon>Aphelenchoididae</taxon>
        <taxon>Bursaphelenchus</taxon>
    </lineage>
</organism>
<dbReference type="Proteomes" id="UP000095284">
    <property type="component" value="Unplaced"/>
</dbReference>